<organism evidence="1 2">
    <name type="scientific">Caerostris darwini</name>
    <dbReference type="NCBI Taxonomy" id="1538125"/>
    <lineage>
        <taxon>Eukaryota</taxon>
        <taxon>Metazoa</taxon>
        <taxon>Ecdysozoa</taxon>
        <taxon>Arthropoda</taxon>
        <taxon>Chelicerata</taxon>
        <taxon>Arachnida</taxon>
        <taxon>Araneae</taxon>
        <taxon>Araneomorphae</taxon>
        <taxon>Entelegynae</taxon>
        <taxon>Araneoidea</taxon>
        <taxon>Araneidae</taxon>
        <taxon>Caerostris</taxon>
    </lineage>
</organism>
<gene>
    <name evidence="1" type="ORF">CDAR_477181</name>
</gene>
<accession>A0AAV4TVK0</accession>
<sequence length="145" mass="17365">MKIKELELWDCELHRLERHHRSSKEPQQYINWSQQLHPLYQYKRAANVNGFPISGGGLNGFYKDLHANQQERHRFKVTRRIYPSLYIIPYEHRSRSGVPDRFKWLAIRQHSSTYTRAIYYTPACLLRQTSYRKSAYESGPDNKGH</sequence>
<dbReference type="EMBL" id="BPLQ01010203">
    <property type="protein sequence ID" value="GIY49096.1"/>
    <property type="molecule type" value="Genomic_DNA"/>
</dbReference>
<evidence type="ECO:0000313" key="2">
    <source>
        <dbReference type="Proteomes" id="UP001054837"/>
    </source>
</evidence>
<reference evidence="1 2" key="1">
    <citation type="submission" date="2021-06" db="EMBL/GenBank/DDBJ databases">
        <title>Caerostris darwini draft genome.</title>
        <authorList>
            <person name="Kono N."/>
            <person name="Arakawa K."/>
        </authorList>
    </citation>
    <scope>NUCLEOTIDE SEQUENCE [LARGE SCALE GENOMIC DNA]</scope>
</reference>
<dbReference type="Proteomes" id="UP001054837">
    <property type="component" value="Unassembled WGS sequence"/>
</dbReference>
<name>A0AAV4TVK0_9ARAC</name>
<evidence type="ECO:0000313" key="1">
    <source>
        <dbReference type="EMBL" id="GIY49096.1"/>
    </source>
</evidence>
<keyword evidence="2" id="KW-1185">Reference proteome</keyword>
<proteinExistence type="predicted"/>
<dbReference type="AlphaFoldDB" id="A0AAV4TVK0"/>
<protein>
    <submittedName>
        <fullName evidence="1">Uncharacterized protein</fullName>
    </submittedName>
</protein>
<comment type="caution">
    <text evidence="1">The sequence shown here is derived from an EMBL/GenBank/DDBJ whole genome shotgun (WGS) entry which is preliminary data.</text>
</comment>